<name>A0A922NXJ3_9HYPH</name>
<dbReference type="Pfam" id="PF10618">
    <property type="entry name" value="Tail_tube"/>
    <property type="match status" value="1"/>
</dbReference>
<protein>
    <recommendedName>
        <fullName evidence="3">Phage tail protein</fullName>
    </recommendedName>
</protein>
<sequence length="125" mass="13309">MANGKDFGGRMSLRLSTGELISIRGTFSVSPTSAEIASVANQDNTVDRISTPVARRIEIVAADGGWDYEKLMNGPRFDTTIVESFTGVTHYMTGGFFSGRPVVNRLNGELSGLAIEGGAYNRSGS</sequence>
<evidence type="ECO:0000313" key="1">
    <source>
        <dbReference type="EMBL" id="KEQ06429.1"/>
    </source>
</evidence>
<comment type="caution">
    <text evidence="1">The sequence shown here is derived from an EMBL/GenBank/DDBJ whole genome shotgun (WGS) entry which is preliminary data.</text>
</comment>
<dbReference type="InterPro" id="IPR019596">
    <property type="entry name" value="Phage_Mu_GpM_tail_tub"/>
</dbReference>
<dbReference type="Proteomes" id="UP000052167">
    <property type="component" value="Unassembled WGS sequence"/>
</dbReference>
<accession>A0A922NXJ3</accession>
<keyword evidence="2" id="KW-1185">Reference proteome</keyword>
<proteinExistence type="predicted"/>
<dbReference type="EMBL" id="JOKJ01000016">
    <property type="protein sequence ID" value="KEQ06429.1"/>
    <property type="molecule type" value="Genomic_DNA"/>
</dbReference>
<organism evidence="1 2">
    <name type="scientific">Pseudorhizobium pelagicum</name>
    <dbReference type="NCBI Taxonomy" id="1509405"/>
    <lineage>
        <taxon>Bacteria</taxon>
        <taxon>Pseudomonadati</taxon>
        <taxon>Pseudomonadota</taxon>
        <taxon>Alphaproteobacteria</taxon>
        <taxon>Hyphomicrobiales</taxon>
        <taxon>Rhizobiaceae</taxon>
        <taxon>Rhizobium/Agrobacterium group</taxon>
        <taxon>Pseudorhizobium</taxon>
    </lineage>
</organism>
<dbReference type="AlphaFoldDB" id="A0A922NXJ3"/>
<evidence type="ECO:0008006" key="3">
    <source>
        <dbReference type="Google" id="ProtNLM"/>
    </source>
</evidence>
<gene>
    <name evidence="1" type="ORF">GV68_07140</name>
</gene>
<reference evidence="1 2" key="1">
    <citation type="submission" date="2014-06" db="EMBL/GenBank/DDBJ databases">
        <title>Rhizobium pelagicum/R2-400B4.</title>
        <authorList>
            <person name="Kimes N.E."/>
            <person name="Lopez-Perez M."/>
        </authorList>
    </citation>
    <scope>NUCLEOTIDE SEQUENCE [LARGE SCALE GENOMIC DNA]</scope>
    <source>
        <strain evidence="1 2">R2-400B4</strain>
    </source>
</reference>
<evidence type="ECO:0000313" key="2">
    <source>
        <dbReference type="Proteomes" id="UP000052167"/>
    </source>
</evidence>
<dbReference type="RefSeq" id="WP_037166375.1">
    <property type="nucleotide sequence ID" value="NZ_CAJXID010000026.1"/>
</dbReference>
<dbReference type="OrthoDB" id="8161260at2"/>